<dbReference type="EMBL" id="FWXY01000019">
    <property type="protein sequence ID" value="SMC99536.1"/>
    <property type="molecule type" value="Genomic_DNA"/>
</dbReference>
<organism evidence="2 3">
    <name type="scientific">Desulfocicer vacuolatum DSM 3385</name>
    <dbReference type="NCBI Taxonomy" id="1121400"/>
    <lineage>
        <taxon>Bacteria</taxon>
        <taxon>Pseudomonadati</taxon>
        <taxon>Thermodesulfobacteriota</taxon>
        <taxon>Desulfobacteria</taxon>
        <taxon>Desulfobacterales</taxon>
        <taxon>Desulfobacteraceae</taxon>
        <taxon>Desulfocicer</taxon>
    </lineage>
</organism>
<dbReference type="STRING" id="1121400.SAMN02746065_11969"/>
<name>A0A1W2DRB8_9BACT</name>
<protein>
    <submittedName>
        <fullName evidence="2">Iron complex transport system substrate-binding protein</fullName>
    </submittedName>
</protein>
<evidence type="ECO:0000313" key="3">
    <source>
        <dbReference type="Proteomes" id="UP000192418"/>
    </source>
</evidence>
<dbReference type="PANTHER" id="PTHR30535:SF34">
    <property type="entry name" value="MOLYBDATE-BINDING PROTEIN MOLA"/>
    <property type="match status" value="1"/>
</dbReference>
<sequence>MHKIAKIVNITTVIFIVFALAGICDARQKDVFTVKDFRDKSIEIPTQVNRVVTISDGMIEAIMTRLGQAKKIVGMGSACIPKIWSYSFPTLGSKTHEYARGMNPVTHLNPWLMDIPLVSKFGAGINYEKIAALNPDLIIIRTGSCSLSAGDDILEKNIFLLESLGIPLVVLKGPNTFEQPNILSIGREIKLLGQIFQETKEAEQLSSYLESCVELVRERTADINPSDQKRLLLMGLSPKARSQGGAAHVKGVETVQSYFLKNFIHAKNAYPGRGAWNILNTEQLITLDPDVIILVTAWGYHPPSELYEAPYYQNLKDMRAVADRSVAALPWTPCNCEKRLEYPIDVMVMAKAAYPERFKDIHMGQWLLKFYQNVYKVDVKTAGELRSCQWMDWTCEE</sequence>
<dbReference type="SUPFAM" id="SSF53807">
    <property type="entry name" value="Helical backbone' metal receptor"/>
    <property type="match status" value="1"/>
</dbReference>
<dbReference type="InterPro" id="IPR050902">
    <property type="entry name" value="ABC_Transporter_SBP"/>
</dbReference>
<keyword evidence="3" id="KW-1185">Reference proteome</keyword>
<feature type="domain" description="Fe/B12 periplasmic-binding" evidence="1">
    <location>
        <begin position="50"/>
        <end position="357"/>
    </location>
</feature>
<dbReference type="InterPro" id="IPR002491">
    <property type="entry name" value="ABC_transptr_periplasmic_BD"/>
</dbReference>
<evidence type="ECO:0000313" key="2">
    <source>
        <dbReference type="EMBL" id="SMC99536.1"/>
    </source>
</evidence>
<proteinExistence type="predicted"/>
<reference evidence="2 3" key="1">
    <citation type="submission" date="2017-04" db="EMBL/GenBank/DDBJ databases">
        <authorList>
            <person name="Afonso C.L."/>
            <person name="Miller P.J."/>
            <person name="Scott M.A."/>
            <person name="Spackman E."/>
            <person name="Goraichik I."/>
            <person name="Dimitrov K.M."/>
            <person name="Suarez D.L."/>
            <person name="Swayne D.E."/>
        </authorList>
    </citation>
    <scope>NUCLEOTIDE SEQUENCE [LARGE SCALE GENOMIC DNA]</scope>
    <source>
        <strain evidence="2 3">DSM 3385</strain>
    </source>
</reference>
<dbReference type="Proteomes" id="UP000192418">
    <property type="component" value="Unassembled WGS sequence"/>
</dbReference>
<dbReference type="PROSITE" id="PS50983">
    <property type="entry name" value="FE_B12_PBP"/>
    <property type="match status" value="1"/>
</dbReference>
<dbReference type="RefSeq" id="WP_139795854.1">
    <property type="nucleotide sequence ID" value="NZ_FWXY01000019.1"/>
</dbReference>
<dbReference type="Gene3D" id="3.40.50.1980">
    <property type="entry name" value="Nitrogenase molybdenum iron protein domain"/>
    <property type="match status" value="2"/>
</dbReference>
<dbReference type="OrthoDB" id="9775594at2"/>
<dbReference type="Pfam" id="PF01497">
    <property type="entry name" value="Peripla_BP_2"/>
    <property type="match status" value="1"/>
</dbReference>
<dbReference type="PANTHER" id="PTHR30535">
    <property type="entry name" value="VITAMIN B12-BINDING PROTEIN"/>
    <property type="match status" value="1"/>
</dbReference>
<accession>A0A1W2DRB8</accession>
<gene>
    <name evidence="2" type="ORF">SAMN02746065_11969</name>
</gene>
<evidence type="ECO:0000259" key="1">
    <source>
        <dbReference type="PROSITE" id="PS50983"/>
    </source>
</evidence>
<dbReference type="AlphaFoldDB" id="A0A1W2DRB8"/>